<evidence type="ECO:0000313" key="2">
    <source>
        <dbReference type="EMBL" id="CCX12948.1"/>
    </source>
</evidence>
<feature type="region of interest" description="Disordered" evidence="1">
    <location>
        <begin position="234"/>
        <end position="305"/>
    </location>
</feature>
<dbReference type="OrthoDB" id="4146887at2759"/>
<feature type="region of interest" description="Disordered" evidence="1">
    <location>
        <begin position="52"/>
        <end position="219"/>
    </location>
</feature>
<dbReference type="AlphaFoldDB" id="U4L808"/>
<evidence type="ECO:0000313" key="3">
    <source>
        <dbReference type="Proteomes" id="UP000018144"/>
    </source>
</evidence>
<sequence>MAYYPPSHTAGSPPAPLTPWFLDGEGIEHRVVQSDIPRYLGNDATVKRGQRDAMVRSLKDDSERYNNERRETRRRQGQDEVDYHVSKTFYDSLRRPIHEQAPMPSQNSAIELPSSREPPINPVYGFPPPSQYPSGYSSGYPPHPGDQYAQHTNPSSSREPSYQQPPIPYGRGGTNGRGRHEGAPIGNYTTQAAGNPYPSQPIQGGSRPTDGYSAPIDPRYSGDVYVPTVEPVAVPYGARNTPPGHQAGHQSGHHSGHQIGHQSGYQSGHQNEDTYHYEAEHGSWRGNREAPQSYGRGHARHGDPQ</sequence>
<feature type="compositionally biased region" description="Pro residues" evidence="1">
    <location>
        <begin position="119"/>
        <end position="131"/>
    </location>
</feature>
<keyword evidence="3" id="KW-1185">Reference proteome</keyword>
<feature type="compositionally biased region" description="Basic and acidic residues" evidence="1">
    <location>
        <begin position="270"/>
        <end position="288"/>
    </location>
</feature>
<dbReference type="STRING" id="1076935.U4L808"/>
<dbReference type="EMBL" id="HF935732">
    <property type="protein sequence ID" value="CCX12948.1"/>
    <property type="molecule type" value="Genomic_DNA"/>
</dbReference>
<name>U4L808_PYROM</name>
<feature type="compositionally biased region" description="Polar residues" evidence="1">
    <location>
        <begin position="149"/>
        <end position="162"/>
    </location>
</feature>
<proteinExistence type="predicted"/>
<dbReference type="OMA" id="RIDEPPE"/>
<organism evidence="2 3">
    <name type="scientific">Pyronema omphalodes (strain CBS 100304)</name>
    <name type="common">Pyronema confluens</name>
    <dbReference type="NCBI Taxonomy" id="1076935"/>
    <lineage>
        <taxon>Eukaryota</taxon>
        <taxon>Fungi</taxon>
        <taxon>Dikarya</taxon>
        <taxon>Ascomycota</taxon>
        <taxon>Pezizomycotina</taxon>
        <taxon>Pezizomycetes</taxon>
        <taxon>Pezizales</taxon>
        <taxon>Pyronemataceae</taxon>
        <taxon>Pyronema</taxon>
    </lineage>
</organism>
<protein>
    <submittedName>
        <fullName evidence="2">Uncharacterized protein</fullName>
    </submittedName>
</protein>
<accession>U4L808</accession>
<reference evidence="2 3" key="1">
    <citation type="journal article" date="2013" name="PLoS Genet.">
        <title>The genome and development-dependent transcriptomes of Pyronema confluens: a window into fungal evolution.</title>
        <authorList>
            <person name="Traeger S."/>
            <person name="Altegoer F."/>
            <person name="Freitag M."/>
            <person name="Gabaldon T."/>
            <person name="Kempken F."/>
            <person name="Kumar A."/>
            <person name="Marcet-Houben M."/>
            <person name="Poggeler S."/>
            <person name="Stajich J.E."/>
            <person name="Nowrousian M."/>
        </authorList>
    </citation>
    <scope>NUCLEOTIDE SEQUENCE [LARGE SCALE GENOMIC DNA]</scope>
    <source>
        <strain evidence="3">CBS 100304</strain>
        <tissue evidence="2">Vegetative mycelium</tissue>
    </source>
</reference>
<gene>
    <name evidence="2" type="ORF">PCON_12542</name>
</gene>
<evidence type="ECO:0000256" key="1">
    <source>
        <dbReference type="SAM" id="MobiDB-lite"/>
    </source>
</evidence>
<feature type="compositionally biased region" description="Basic and acidic residues" evidence="1">
    <location>
        <begin position="52"/>
        <end position="85"/>
    </location>
</feature>
<dbReference type="Proteomes" id="UP000018144">
    <property type="component" value="Unassembled WGS sequence"/>
</dbReference>
<feature type="compositionally biased region" description="Low complexity" evidence="1">
    <location>
        <begin position="257"/>
        <end position="269"/>
    </location>
</feature>